<proteinExistence type="predicted"/>
<dbReference type="OrthoDB" id="43026at2157"/>
<evidence type="ECO:0000313" key="3">
    <source>
        <dbReference type="EMBL" id="PAU82635.1"/>
    </source>
</evidence>
<reference evidence="3 4" key="1">
    <citation type="submission" date="2017-08" db="EMBL/GenBank/DDBJ databases">
        <title>The strain WRN001 was isolated from Binhai saline alkaline soil, Tianjin, China.</title>
        <authorList>
            <person name="Liu D."/>
            <person name="Zhang G."/>
        </authorList>
    </citation>
    <scope>NUCLEOTIDE SEQUENCE [LARGE SCALE GENOMIC DNA]</scope>
    <source>
        <strain evidence="3 4">WN019</strain>
    </source>
</reference>
<dbReference type="Pfam" id="PF00582">
    <property type="entry name" value="Usp"/>
    <property type="match status" value="1"/>
</dbReference>
<dbReference type="SUPFAM" id="SSF52402">
    <property type="entry name" value="Adenine nucleotide alpha hydrolases-like"/>
    <property type="match status" value="1"/>
</dbReference>
<accession>A0A2A2FDH9</accession>
<gene>
    <name evidence="3" type="ORF">CK500_13640</name>
</gene>
<feature type="compositionally biased region" description="Low complexity" evidence="1">
    <location>
        <begin position="17"/>
        <end position="38"/>
    </location>
</feature>
<dbReference type="Gene3D" id="3.40.50.12370">
    <property type="match status" value="1"/>
</dbReference>
<dbReference type="RefSeq" id="WP_095637779.1">
    <property type="nucleotide sequence ID" value="NZ_NSKC01000009.1"/>
</dbReference>
<organism evidence="3 4">
    <name type="scientific">Halorubrum salipaludis</name>
    <dbReference type="NCBI Taxonomy" id="2032630"/>
    <lineage>
        <taxon>Archaea</taxon>
        <taxon>Methanobacteriati</taxon>
        <taxon>Methanobacteriota</taxon>
        <taxon>Stenosarchaea group</taxon>
        <taxon>Halobacteria</taxon>
        <taxon>Halobacteriales</taxon>
        <taxon>Haloferacaceae</taxon>
        <taxon>Halorubrum</taxon>
    </lineage>
</organism>
<dbReference type="CDD" id="cd00293">
    <property type="entry name" value="USP-like"/>
    <property type="match status" value="1"/>
</dbReference>
<dbReference type="EMBL" id="NSKC01000009">
    <property type="protein sequence ID" value="PAU82635.1"/>
    <property type="molecule type" value="Genomic_DNA"/>
</dbReference>
<evidence type="ECO:0000259" key="2">
    <source>
        <dbReference type="Pfam" id="PF00582"/>
    </source>
</evidence>
<feature type="compositionally biased region" description="Acidic residues" evidence="1">
    <location>
        <begin position="130"/>
        <end position="144"/>
    </location>
</feature>
<comment type="caution">
    <text evidence="3">The sequence shown here is derived from an EMBL/GenBank/DDBJ whole genome shotgun (WGS) entry which is preliminary data.</text>
</comment>
<dbReference type="Proteomes" id="UP000218083">
    <property type="component" value="Unassembled WGS sequence"/>
</dbReference>
<feature type="compositionally biased region" description="Gly residues" evidence="1">
    <location>
        <begin position="1"/>
        <end position="16"/>
    </location>
</feature>
<feature type="region of interest" description="Disordered" evidence="1">
    <location>
        <begin position="1"/>
        <end position="38"/>
    </location>
</feature>
<evidence type="ECO:0000256" key="1">
    <source>
        <dbReference type="SAM" id="MobiDB-lite"/>
    </source>
</evidence>
<dbReference type="InterPro" id="IPR006015">
    <property type="entry name" value="Universal_stress_UspA"/>
</dbReference>
<name>A0A2A2FDH9_9EURY</name>
<keyword evidence="4" id="KW-1185">Reference proteome</keyword>
<feature type="domain" description="UspA" evidence="2">
    <location>
        <begin position="78"/>
        <end position="233"/>
    </location>
</feature>
<dbReference type="InterPro" id="IPR006016">
    <property type="entry name" value="UspA"/>
</dbReference>
<protein>
    <submittedName>
        <fullName evidence="3">Universal stress protein UspA</fullName>
    </submittedName>
</protein>
<dbReference type="AlphaFoldDB" id="A0A2A2FDH9"/>
<dbReference type="PRINTS" id="PR01438">
    <property type="entry name" value="UNVRSLSTRESS"/>
</dbReference>
<evidence type="ECO:0000313" key="4">
    <source>
        <dbReference type="Proteomes" id="UP000218083"/>
    </source>
</evidence>
<feature type="region of interest" description="Disordered" evidence="1">
    <location>
        <begin position="120"/>
        <end position="155"/>
    </location>
</feature>
<sequence>MNGSDADGGGGGGGAADPGIDGQPSSGDAGAESAAVDAAVGEPIVEPAVAEALTAAPAAADATLEGADRAARPDRVSSILVAVGPGPHSGATVDVARGIADATDAWLELFHVVPSDAALADGQARTEGTDGSDETDATEGDADGSEPGAGDSDDYAATGERLLDAARDRLGGFDRVDRWLVEDRSAAGAIVEQSPYYDLVVVGAPTTGTVGRFVFGSTTDTVVDDAEVPVVVVEGDGETALDGA</sequence>